<dbReference type="EMBL" id="FOSZ01000001">
    <property type="protein sequence ID" value="SFK66671.1"/>
    <property type="molecule type" value="Genomic_DNA"/>
</dbReference>
<sequence>MSALTVTLSRQLVLEAPVQAPDGAGGFARSWQALGTVWAEVTSLTGRERDGGEVSLATARYRITVRGVPHGAEQRPVAGQRFVEGARVFAIQSVSERDAKGRYLQCLAVEEVAT</sequence>
<dbReference type="STRING" id="1280847.SAMN04488036_101965"/>
<dbReference type="InterPro" id="IPR038666">
    <property type="entry name" value="SSP1_head-tail_sf"/>
</dbReference>
<dbReference type="Pfam" id="PF05521">
    <property type="entry name" value="Phage_HCP"/>
    <property type="match status" value="1"/>
</dbReference>
<dbReference type="Proteomes" id="UP000198851">
    <property type="component" value="Unassembled WGS sequence"/>
</dbReference>
<reference evidence="2" key="1">
    <citation type="submission" date="2016-10" db="EMBL/GenBank/DDBJ databases">
        <authorList>
            <person name="Varghese N."/>
            <person name="Submissions S."/>
        </authorList>
    </citation>
    <scope>NUCLEOTIDE SEQUENCE [LARGE SCALE GENOMIC DNA]</scope>
    <source>
        <strain evidence="2">DSM 28453</strain>
    </source>
</reference>
<name>A0A1I4BF84_9RHOB</name>
<proteinExistence type="predicted"/>
<evidence type="ECO:0000313" key="1">
    <source>
        <dbReference type="EMBL" id="SFK66671.1"/>
    </source>
</evidence>
<organism evidence="1 2">
    <name type="scientific">Shimia haliotis</name>
    <dbReference type="NCBI Taxonomy" id="1280847"/>
    <lineage>
        <taxon>Bacteria</taxon>
        <taxon>Pseudomonadati</taxon>
        <taxon>Pseudomonadota</taxon>
        <taxon>Alphaproteobacteria</taxon>
        <taxon>Rhodobacterales</taxon>
        <taxon>Roseobacteraceae</taxon>
    </lineage>
</organism>
<evidence type="ECO:0000313" key="2">
    <source>
        <dbReference type="Proteomes" id="UP000198851"/>
    </source>
</evidence>
<gene>
    <name evidence="1" type="ORF">SAMN04488036_101965</name>
</gene>
<dbReference type="RefSeq" id="WP_093320888.1">
    <property type="nucleotide sequence ID" value="NZ_FOSZ01000001.1"/>
</dbReference>
<dbReference type="OrthoDB" id="7570189at2"/>
<dbReference type="InterPro" id="IPR008767">
    <property type="entry name" value="Phage_SPP1_head-tail_adaptor"/>
</dbReference>
<keyword evidence="2" id="KW-1185">Reference proteome</keyword>
<dbReference type="AlphaFoldDB" id="A0A1I4BF84"/>
<accession>A0A1I4BF84</accession>
<protein>
    <submittedName>
        <fullName evidence="1">Head-tail adaptor</fullName>
    </submittedName>
</protein>
<dbReference type="Gene3D" id="2.40.10.270">
    <property type="entry name" value="Bacteriophage SPP1 head-tail adaptor protein"/>
    <property type="match status" value="1"/>
</dbReference>